<name>A0A9P5NC23_GYMJU</name>
<evidence type="ECO:0000313" key="3">
    <source>
        <dbReference type="Proteomes" id="UP000724874"/>
    </source>
</evidence>
<dbReference type="EMBL" id="JADNYJ010000207">
    <property type="protein sequence ID" value="KAF8874812.1"/>
    <property type="molecule type" value="Genomic_DNA"/>
</dbReference>
<dbReference type="AlphaFoldDB" id="A0A9P5NC23"/>
<protein>
    <submittedName>
        <fullName evidence="2">Uncharacterized protein</fullName>
    </submittedName>
</protein>
<gene>
    <name evidence="2" type="ORF">CPB84DRAFT_1853480</name>
</gene>
<feature type="region of interest" description="Disordered" evidence="1">
    <location>
        <begin position="30"/>
        <end position="112"/>
    </location>
</feature>
<keyword evidence="3" id="KW-1185">Reference proteome</keyword>
<comment type="caution">
    <text evidence="2">The sequence shown here is derived from an EMBL/GenBank/DDBJ whole genome shotgun (WGS) entry which is preliminary data.</text>
</comment>
<evidence type="ECO:0000313" key="2">
    <source>
        <dbReference type="EMBL" id="KAF8874812.1"/>
    </source>
</evidence>
<evidence type="ECO:0000256" key="1">
    <source>
        <dbReference type="SAM" id="MobiDB-lite"/>
    </source>
</evidence>
<proteinExistence type="predicted"/>
<accession>A0A9P5NC23</accession>
<sequence length="112" mass="12187">MKDIWIKQMVGVVKCTKKVTLVISKKHCAWIPGSDDDSDMENDSGSESDPSGPYHSPSVDKPVDRVDSEPDEAGDGEQDEFVEEECSVQNAGTLRNPKEMSPALPSNDSMSS</sequence>
<feature type="compositionally biased region" description="Acidic residues" evidence="1">
    <location>
        <begin position="69"/>
        <end position="86"/>
    </location>
</feature>
<dbReference type="Proteomes" id="UP000724874">
    <property type="component" value="Unassembled WGS sequence"/>
</dbReference>
<reference evidence="2" key="1">
    <citation type="submission" date="2020-11" db="EMBL/GenBank/DDBJ databases">
        <authorList>
            <consortium name="DOE Joint Genome Institute"/>
            <person name="Ahrendt S."/>
            <person name="Riley R."/>
            <person name="Andreopoulos W."/>
            <person name="LaButti K."/>
            <person name="Pangilinan J."/>
            <person name="Ruiz-duenas F.J."/>
            <person name="Barrasa J.M."/>
            <person name="Sanchez-Garcia M."/>
            <person name="Camarero S."/>
            <person name="Miyauchi S."/>
            <person name="Serrano A."/>
            <person name="Linde D."/>
            <person name="Babiker R."/>
            <person name="Drula E."/>
            <person name="Ayuso-Fernandez I."/>
            <person name="Pacheco R."/>
            <person name="Padilla G."/>
            <person name="Ferreira P."/>
            <person name="Barriuso J."/>
            <person name="Kellner H."/>
            <person name="Castanera R."/>
            <person name="Alfaro M."/>
            <person name="Ramirez L."/>
            <person name="Pisabarro A.G."/>
            <person name="Kuo A."/>
            <person name="Tritt A."/>
            <person name="Lipzen A."/>
            <person name="He G."/>
            <person name="Yan M."/>
            <person name="Ng V."/>
            <person name="Cullen D."/>
            <person name="Martin F."/>
            <person name="Rosso M.-N."/>
            <person name="Henrissat B."/>
            <person name="Hibbett D."/>
            <person name="Martinez A.T."/>
            <person name="Grigoriev I.V."/>
        </authorList>
    </citation>
    <scope>NUCLEOTIDE SEQUENCE</scope>
    <source>
        <strain evidence="2">AH 44721</strain>
    </source>
</reference>
<feature type="compositionally biased region" description="Acidic residues" evidence="1">
    <location>
        <begin position="34"/>
        <end position="46"/>
    </location>
</feature>
<organism evidence="2 3">
    <name type="scientific">Gymnopilus junonius</name>
    <name type="common">Spectacular rustgill mushroom</name>
    <name type="synonym">Gymnopilus spectabilis subsp. junonius</name>
    <dbReference type="NCBI Taxonomy" id="109634"/>
    <lineage>
        <taxon>Eukaryota</taxon>
        <taxon>Fungi</taxon>
        <taxon>Dikarya</taxon>
        <taxon>Basidiomycota</taxon>
        <taxon>Agaricomycotina</taxon>
        <taxon>Agaricomycetes</taxon>
        <taxon>Agaricomycetidae</taxon>
        <taxon>Agaricales</taxon>
        <taxon>Agaricineae</taxon>
        <taxon>Hymenogastraceae</taxon>
        <taxon>Gymnopilus</taxon>
    </lineage>
</organism>